<evidence type="ECO:0000256" key="2">
    <source>
        <dbReference type="SAM" id="SignalP"/>
    </source>
</evidence>
<feature type="signal peptide" evidence="2">
    <location>
        <begin position="1"/>
        <end position="19"/>
    </location>
</feature>
<dbReference type="InterPro" id="IPR002048">
    <property type="entry name" value="EF_hand_dom"/>
</dbReference>
<keyword evidence="2" id="KW-0732">Signal</keyword>
<dbReference type="SUPFAM" id="SSF47473">
    <property type="entry name" value="EF-hand"/>
    <property type="match status" value="1"/>
</dbReference>
<dbReference type="Pfam" id="PF13202">
    <property type="entry name" value="EF-hand_5"/>
    <property type="match status" value="2"/>
</dbReference>
<evidence type="ECO:0000313" key="5">
    <source>
        <dbReference type="Proteomes" id="UP000004947"/>
    </source>
</evidence>
<dbReference type="Proteomes" id="UP000004947">
    <property type="component" value="Unassembled WGS sequence"/>
</dbReference>
<dbReference type="EMBL" id="ABCK01000030">
    <property type="protein sequence ID" value="EDM25404.1"/>
    <property type="molecule type" value="Genomic_DNA"/>
</dbReference>
<evidence type="ECO:0000256" key="1">
    <source>
        <dbReference type="SAM" id="MobiDB-lite"/>
    </source>
</evidence>
<dbReference type="PROSITE" id="PS50222">
    <property type="entry name" value="EF_HAND_2"/>
    <property type="match status" value="1"/>
</dbReference>
<feature type="domain" description="EF-hand" evidence="3">
    <location>
        <begin position="40"/>
        <end position="75"/>
    </location>
</feature>
<dbReference type="Gene3D" id="1.10.238.10">
    <property type="entry name" value="EF-hand"/>
    <property type="match status" value="1"/>
</dbReference>
<dbReference type="RefSeq" id="WP_007280768.1">
    <property type="nucleotide sequence ID" value="NZ_ABCK01000030.1"/>
</dbReference>
<dbReference type="AlphaFoldDB" id="A6DSF9"/>
<protein>
    <recommendedName>
        <fullName evidence="3">EF-hand domain-containing protein</fullName>
    </recommendedName>
</protein>
<feature type="compositionally biased region" description="Basic residues" evidence="1">
    <location>
        <begin position="73"/>
        <end position="87"/>
    </location>
</feature>
<evidence type="ECO:0000313" key="4">
    <source>
        <dbReference type="EMBL" id="EDM25404.1"/>
    </source>
</evidence>
<dbReference type="InterPro" id="IPR011992">
    <property type="entry name" value="EF-hand-dom_pair"/>
</dbReference>
<evidence type="ECO:0000259" key="3">
    <source>
        <dbReference type="PROSITE" id="PS50222"/>
    </source>
</evidence>
<keyword evidence="5" id="KW-1185">Reference proteome</keyword>
<organism evidence="4 5">
    <name type="scientific">Lentisphaera araneosa HTCC2155</name>
    <dbReference type="NCBI Taxonomy" id="313628"/>
    <lineage>
        <taxon>Bacteria</taxon>
        <taxon>Pseudomonadati</taxon>
        <taxon>Lentisphaerota</taxon>
        <taxon>Lentisphaeria</taxon>
        <taxon>Lentisphaerales</taxon>
        <taxon>Lentisphaeraceae</taxon>
        <taxon>Lentisphaera</taxon>
    </lineage>
</organism>
<comment type="caution">
    <text evidence="4">The sequence shown here is derived from an EMBL/GenBank/DDBJ whole genome shotgun (WGS) entry which is preliminary data.</text>
</comment>
<dbReference type="STRING" id="313628.LNTAR_09731"/>
<proteinExistence type="predicted"/>
<gene>
    <name evidence="4" type="ORF">LNTAR_09731</name>
</gene>
<sequence length="95" mass="10596">MKFTIALFAFLLFSLSAVAETFADKDADQDGKLSISEYAGDDKKLKKNFKKLDADADGALSEEEYAAGEKKGKKDKKKKDKKKKDKKGKKDDNNI</sequence>
<dbReference type="InterPro" id="IPR018247">
    <property type="entry name" value="EF_Hand_1_Ca_BS"/>
</dbReference>
<reference evidence="4 5" key="1">
    <citation type="journal article" date="2010" name="J. Bacteriol.">
        <title>Genome sequence of Lentisphaera araneosa HTCC2155T, the type species of the order Lentisphaerales in the phylum Lentisphaerae.</title>
        <authorList>
            <person name="Thrash J.C."/>
            <person name="Cho J.C."/>
            <person name="Vergin K.L."/>
            <person name="Morris R.M."/>
            <person name="Giovannoni S.J."/>
        </authorList>
    </citation>
    <scope>NUCLEOTIDE SEQUENCE [LARGE SCALE GENOMIC DNA]</scope>
    <source>
        <strain evidence="4 5">HTCC2155</strain>
    </source>
</reference>
<feature type="chain" id="PRO_5002694321" description="EF-hand domain-containing protein" evidence="2">
    <location>
        <begin position="20"/>
        <end position="95"/>
    </location>
</feature>
<name>A6DSF9_9BACT</name>
<dbReference type="PROSITE" id="PS00018">
    <property type="entry name" value="EF_HAND_1"/>
    <property type="match status" value="1"/>
</dbReference>
<feature type="region of interest" description="Disordered" evidence="1">
    <location>
        <begin position="64"/>
        <end position="95"/>
    </location>
</feature>
<accession>A6DSF9</accession>
<dbReference type="GO" id="GO:0005509">
    <property type="term" value="F:calcium ion binding"/>
    <property type="evidence" value="ECO:0007669"/>
    <property type="project" value="InterPro"/>
</dbReference>